<gene>
    <name evidence="3" type="ORF">ILP92_11835</name>
</gene>
<organism evidence="3 4">
    <name type="scientific">Palleronia pontilimi</name>
    <dbReference type="NCBI Taxonomy" id="1964209"/>
    <lineage>
        <taxon>Bacteria</taxon>
        <taxon>Pseudomonadati</taxon>
        <taxon>Pseudomonadota</taxon>
        <taxon>Alphaproteobacteria</taxon>
        <taxon>Rhodobacterales</taxon>
        <taxon>Roseobacteraceae</taxon>
        <taxon>Palleronia</taxon>
    </lineage>
</organism>
<feature type="signal peptide" evidence="2">
    <location>
        <begin position="1"/>
        <end position="21"/>
    </location>
</feature>
<evidence type="ECO:0000256" key="1">
    <source>
        <dbReference type="SAM" id="MobiDB-lite"/>
    </source>
</evidence>
<evidence type="ECO:0000313" key="3">
    <source>
        <dbReference type="EMBL" id="MBJ3763436.1"/>
    </source>
</evidence>
<protein>
    <recommendedName>
        <fullName evidence="5">PAN domain-containing protein</fullName>
    </recommendedName>
</protein>
<proteinExistence type="predicted"/>
<dbReference type="EMBL" id="JAEKPD010000010">
    <property type="protein sequence ID" value="MBJ3763436.1"/>
    <property type="molecule type" value="Genomic_DNA"/>
</dbReference>
<feature type="region of interest" description="Disordered" evidence="1">
    <location>
        <begin position="55"/>
        <end position="98"/>
    </location>
</feature>
<evidence type="ECO:0000313" key="4">
    <source>
        <dbReference type="Proteomes" id="UP000642488"/>
    </source>
</evidence>
<keyword evidence="2" id="KW-0732">Signal</keyword>
<feature type="compositionally biased region" description="Acidic residues" evidence="1">
    <location>
        <begin position="60"/>
        <end position="73"/>
    </location>
</feature>
<reference evidence="3" key="1">
    <citation type="submission" date="2020-12" db="EMBL/GenBank/DDBJ databases">
        <title>Bacterial taxonomy.</title>
        <authorList>
            <person name="Pan X."/>
        </authorList>
    </citation>
    <scope>NUCLEOTIDE SEQUENCE</scope>
    <source>
        <strain evidence="3">KCTC 52957</strain>
    </source>
</reference>
<name>A0A934IID4_9RHOB</name>
<dbReference type="Proteomes" id="UP000642488">
    <property type="component" value="Unassembled WGS sequence"/>
</dbReference>
<keyword evidence="4" id="KW-1185">Reference proteome</keyword>
<dbReference type="AlphaFoldDB" id="A0A934IID4"/>
<sequence length="171" mass="17807">MKGLLPLLAALLLAACLPGGGGDDADDPVTLTVRAAPDDLEVPVPQDAEAAEVDALSQDDAADVDASLEDDTEPTAASEPDAPVQIQPPEPPASPAQLKCVADGGRWARAGEVGYVCYQTPRDANKFCRSSDDCEGACLAKSRTCAPITPLMGCHEILNRSGTRSTQCRNF</sequence>
<dbReference type="PROSITE" id="PS51257">
    <property type="entry name" value="PROKAR_LIPOPROTEIN"/>
    <property type="match status" value="1"/>
</dbReference>
<dbReference type="RefSeq" id="WP_198916606.1">
    <property type="nucleotide sequence ID" value="NZ_JAEKPD010000010.1"/>
</dbReference>
<comment type="caution">
    <text evidence="3">The sequence shown here is derived from an EMBL/GenBank/DDBJ whole genome shotgun (WGS) entry which is preliminary data.</text>
</comment>
<feature type="chain" id="PRO_5037945865" description="PAN domain-containing protein" evidence="2">
    <location>
        <begin position="22"/>
        <end position="171"/>
    </location>
</feature>
<accession>A0A934IID4</accession>
<evidence type="ECO:0000256" key="2">
    <source>
        <dbReference type="SAM" id="SignalP"/>
    </source>
</evidence>
<evidence type="ECO:0008006" key="5">
    <source>
        <dbReference type="Google" id="ProtNLM"/>
    </source>
</evidence>